<evidence type="ECO:0000256" key="2">
    <source>
        <dbReference type="SAM" id="Phobius"/>
    </source>
</evidence>
<dbReference type="Proteomes" id="UP000886800">
    <property type="component" value="Unassembled WGS sequence"/>
</dbReference>
<accession>A0A9D1WRN2</accession>
<feature type="region of interest" description="Disordered" evidence="1">
    <location>
        <begin position="468"/>
        <end position="490"/>
    </location>
</feature>
<evidence type="ECO:0000313" key="3">
    <source>
        <dbReference type="EMBL" id="HIX65565.1"/>
    </source>
</evidence>
<feature type="non-terminal residue" evidence="3">
    <location>
        <position position="1"/>
    </location>
</feature>
<sequence length="490" mass="54763">SRAGRNLSWEFKRTGYSLLARSWKGTVAAAIAFGLLCGLVFTGYNYYQDYTAASATVSVVYPEIADGTYPDGSRFTMYSFADEQAVSAVLEQMQAEGNYQAFTAEELMQGITVTAVADTAVGETVTSMQSEGNNYSYYSSEYRIQFTQPRQGQGFSLDQFTEEDHSADFLQRLIQYKQAEISQLYGGYTGFEGLSTADVPDTLDYDEWVTSFGANNRAIRGFLRDINQSAGTFHSPTTGNTISDLVGLFTTMGEERLEEIANYIKNSGLTKDRESFLNKLNVEIENTTLDYNKAVGAVEINRYAMDTYDHTFTENLLIVATSDGTGLYQARPKTVFDTVVDQYNDANNRSIEYASSLRDMQEDLAIYQQIDEASAEYQRLVERCDQLIAAYEADYQALCETAQATLADYLAFRNNGYLNYKVEPNQLFSTGFLLRIALVCLTGALVVVMLRVVFAPLGDRRELRRRRRELQRGTRAQGAKRPARAAGKGV</sequence>
<comment type="caution">
    <text evidence="3">The sequence shown here is derived from an EMBL/GenBank/DDBJ whole genome shotgun (WGS) entry which is preliminary data.</text>
</comment>
<feature type="transmembrane region" description="Helical" evidence="2">
    <location>
        <begin position="27"/>
        <end position="47"/>
    </location>
</feature>
<gene>
    <name evidence="3" type="ORF">H9736_04880</name>
</gene>
<dbReference type="EMBL" id="DXES01000109">
    <property type="protein sequence ID" value="HIX65565.1"/>
    <property type="molecule type" value="Genomic_DNA"/>
</dbReference>
<organism evidence="3 4">
    <name type="scientific">Candidatus Anaerotruncus excrementipullorum</name>
    <dbReference type="NCBI Taxonomy" id="2838465"/>
    <lineage>
        <taxon>Bacteria</taxon>
        <taxon>Bacillati</taxon>
        <taxon>Bacillota</taxon>
        <taxon>Clostridia</taxon>
        <taxon>Eubacteriales</taxon>
        <taxon>Oscillospiraceae</taxon>
        <taxon>Anaerotruncus</taxon>
    </lineage>
</organism>
<feature type="compositionally biased region" description="Low complexity" evidence="1">
    <location>
        <begin position="475"/>
        <end position="490"/>
    </location>
</feature>
<reference evidence="3" key="2">
    <citation type="submission" date="2021-04" db="EMBL/GenBank/DDBJ databases">
        <authorList>
            <person name="Gilroy R."/>
        </authorList>
    </citation>
    <scope>NUCLEOTIDE SEQUENCE</scope>
    <source>
        <strain evidence="3">CHK188-5543</strain>
    </source>
</reference>
<keyword evidence="2" id="KW-0472">Membrane</keyword>
<reference evidence="3" key="1">
    <citation type="journal article" date="2021" name="PeerJ">
        <title>Extensive microbial diversity within the chicken gut microbiome revealed by metagenomics and culture.</title>
        <authorList>
            <person name="Gilroy R."/>
            <person name="Ravi A."/>
            <person name="Getino M."/>
            <person name="Pursley I."/>
            <person name="Horton D.L."/>
            <person name="Alikhan N.F."/>
            <person name="Baker D."/>
            <person name="Gharbi K."/>
            <person name="Hall N."/>
            <person name="Watson M."/>
            <person name="Adriaenssens E.M."/>
            <person name="Foster-Nyarko E."/>
            <person name="Jarju S."/>
            <person name="Secka A."/>
            <person name="Antonio M."/>
            <person name="Oren A."/>
            <person name="Chaudhuri R.R."/>
            <person name="La Ragione R."/>
            <person name="Hildebrand F."/>
            <person name="Pallen M.J."/>
        </authorList>
    </citation>
    <scope>NUCLEOTIDE SEQUENCE</scope>
    <source>
        <strain evidence="3">CHK188-5543</strain>
    </source>
</reference>
<feature type="transmembrane region" description="Helical" evidence="2">
    <location>
        <begin position="432"/>
        <end position="458"/>
    </location>
</feature>
<keyword evidence="2" id="KW-1133">Transmembrane helix</keyword>
<evidence type="ECO:0000313" key="4">
    <source>
        <dbReference type="Proteomes" id="UP000886800"/>
    </source>
</evidence>
<keyword evidence="2" id="KW-0812">Transmembrane</keyword>
<name>A0A9D1WRN2_9FIRM</name>
<dbReference type="AlphaFoldDB" id="A0A9D1WRN2"/>
<proteinExistence type="predicted"/>
<protein>
    <submittedName>
        <fullName evidence="3">Uncharacterized protein</fullName>
    </submittedName>
</protein>
<evidence type="ECO:0000256" key="1">
    <source>
        <dbReference type="SAM" id="MobiDB-lite"/>
    </source>
</evidence>